<dbReference type="GO" id="GO:0052621">
    <property type="term" value="F:diguanylate cyclase activity"/>
    <property type="evidence" value="ECO:0007669"/>
    <property type="project" value="UniProtKB-EC"/>
</dbReference>
<evidence type="ECO:0000256" key="1">
    <source>
        <dbReference type="ARBA" id="ARBA00012528"/>
    </source>
</evidence>
<keyword evidence="2" id="KW-0472">Membrane</keyword>
<dbReference type="InterPro" id="IPR050469">
    <property type="entry name" value="Diguanylate_Cyclase"/>
</dbReference>
<dbReference type="RefSeq" id="WP_106446667.1">
    <property type="nucleotide sequence ID" value="NZ_CP027669.1"/>
</dbReference>
<evidence type="ECO:0000256" key="2">
    <source>
        <dbReference type="SAM" id="Phobius"/>
    </source>
</evidence>
<dbReference type="FunFam" id="3.30.70.270:FF:000001">
    <property type="entry name" value="Diguanylate cyclase domain protein"/>
    <property type="match status" value="1"/>
</dbReference>
<dbReference type="InterPro" id="IPR029787">
    <property type="entry name" value="Nucleotide_cyclase"/>
</dbReference>
<proteinExistence type="predicted"/>
<dbReference type="EC" id="2.7.7.65" evidence="1"/>
<feature type="transmembrane region" description="Helical" evidence="2">
    <location>
        <begin position="156"/>
        <end position="179"/>
    </location>
</feature>
<dbReference type="AlphaFoldDB" id="A0A2S0N0L9"/>
<protein>
    <recommendedName>
        <fullName evidence="1">diguanylate cyclase</fullName>
        <ecNumber evidence="1">2.7.7.65</ecNumber>
    </recommendedName>
</protein>
<dbReference type="PANTHER" id="PTHR45138:SF24">
    <property type="entry name" value="DIGUANYLATE CYCLASE DGCC-RELATED"/>
    <property type="match status" value="1"/>
</dbReference>
<dbReference type="GO" id="GO:0043709">
    <property type="term" value="P:cell adhesion involved in single-species biofilm formation"/>
    <property type="evidence" value="ECO:0007669"/>
    <property type="project" value="TreeGrafter"/>
</dbReference>
<name>A0A2S0N0L9_9BURK</name>
<feature type="transmembrane region" description="Helical" evidence="2">
    <location>
        <begin position="125"/>
        <end position="144"/>
    </location>
</feature>
<keyword evidence="5" id="KW-1185">Reference proteome</keyword>
<dbReference type="CDD" id="cd01949">
    <property type="entry name" value="GGDEF"/>
    <property type="match status" value="1"/>
</dbReference>
<dbReference type="PANTHER" id="PTHR45138">
    <property type="entry name" value="REGULATORY COMPONENTS OF SENSORY TRANSDUCTION SYSTEM"/>
    <property type="match status" value="1"/>
</dbReference>
<dbReference type="Proteomes" id="UP000239326">
    <property type="component" value="Chromosome"/>
</dbReference>
<dbReference type="EMBL" id="CP027669">
    <property type="protein sequence ID" value="AVO41690.1"/>
    <property type="molecule type" value="Genomic_DNA"/>
</dbReference>
<organism evidence="4 5">
    <name type="scientific">Simplicispira suum</name>
    <dbReference type="NCBI Taxonomy" id="2109915"/>
    <lineage>
        <taxon>Bacteria</taxon>
        <taxon>Pseudomonadati</taxon>
        <taxon>Pseudomonadota</taxon>
        <taxon>Betaproteobacteria</taxon>
        <taxon>Burkholderiales</taxon>
        <taxon>Comamonadaceae</taxon>
        <taxon>Simplicispira</taxon>
    </lineage>
</organism>
<dbReference type="NCBIfam" id="TIGR00254">
    <property type="entry name" value="GGDEF"/>
    <property type="match status" value="1"/>
</dbReference>
<accession>A0A2S0N0L9</accession>
<dbReference type="GO" id="GO:0005886">
    <property type="term" value="C:plasma membrane"/>
    <property type="evidence" value="ECO:0007669"/>
    <property type="project" value="TreeGrafter"/>
</dbReference>
<dbReference type="SUPFAM" id="SSF55073">
    <property type="entry name" value="Nucleotide cyclase"/>
    <property type="match status" value="1"/>
</dbReference>
<gene>
    <name evidence="4" type="ORF">C6571_10705</name>
</gene>
<dbReference type="Gene3D" id="3.30.70.270">
    <property type="match status" value="1"/>
</dbReference>
<dbReference type="InterPro" id="IPR000160">
    <property type="entry name" value="GGDEF_dom"/>
</dbReference>
<feature type="transmembrane region" description="Helical" evidence="2">
    <location>
        <begin position="25"/>
        <end position="44"/>
    </location>
</feature>
<reference evidence="4 5" key="1">
    <citation type="submission" date="2018-03" db="EMBL/GenBank/DDBJ databases">
        <title>Genome sequencing of Simplicispira sp.</title>
        <authorList>
            <person name="Kim S.-J."/>
            <person name="Heo J."/>
            <person name="Kwon S.-W."/>
        </authorList>
    </citation>
    <scope>NUCLEOTIDE SEQUENCE [LARGE SCALE GENOMIC DNA]</scope>
    <source>
        <strain evidence="4 5">SC1-8</strain>
    </source>
</reference>
<dbReference type="SMART" id="SM00267">
    <property type="entry name" value="GGDEF"/>
    <property type="match status" value="1"/>
</dbReference>
<dbReference type="InterPro" id="IPR043128">
    <property type="entry name" value="Rev_trsase/Diguanyl_cyclase"/>
</dbReference>
<dbReference type="Pfam" id="PF05230">
    <property type="entry name" value="MASE2"/>
    <property type="match status" value="1"/>
</dbReference>
<sequence>MTEPPQTAAKHQGATARANTYRSIYPLRILGMGLGFWLTCSVLMQTGDLARFGWVSLLTMVLWPHLAYLHARTSRDPYRAEVRNLLIDSAIVGLWIPLMHFNLLPSVVLAVVTTHDKFGTGIKRLWLYSLPGMAGMALLGTLILRPEPVLASSLSVIIATLPVIALHSLAVGFTSYRLIRTVARQNQQLKELRQRDAQTGLFARAHWQEQAQAVLEGARSTDRPAWLLMIDIDHFKPINDIHGHTVGDEAIRVVGEVIRESVREADCAGRYGGDEFAVVCADTDEAHALAIAQRIRERIGALRLPELPELQLTSSIGMAQAHSSHQSLRDWLNSADMAMYRAKHGGRNRVAVEPQGSRMRAADGVPVLE</sequence>
<evidence type="ECO:0000259" key="3">
    <source>
        <dbReference type="PROSITE" id="PS50887"/>
    </source>
</evidence>
<dbReference type="OrthoDB" id="9813903at2"/>
<evidence type="ECO:0000313" key="5">
    <source>
        <dbReference type="Proteomes" id="UP000239326"/>
    </source>
</evidence>
<dbReference type="GO" id="GO:1902201">
    <property type="term" value="P:negative regulation of bacterial-type flagellum-dependent cell motility"/>
    <property type="evidence" value="ECO:0007669"/>
    <property type="project" value="TreeGrafter"/>
</dbReference>
<feature type="domain" description="GGDEF" evidence="3">
    <location>
        <begin position="223"/>
        <end position="355"/>
    </location>
</feature>
<dbReference type="KEGG" id="simp:C6571_10705"/>
<evidence type="ECO:0000313" key="4">
    <source>
        <dbReference type="EMBL" id="AVO41690.1"/>
    </source>
</evidence>
<keyword evidence="2" id="KW-0812">Transmembrane</keyword>
<feature type="transmembrane region" description="Helical" evidence="2">
    <location>
        <begin position="91"/>
        <end position="113"/>
    </location>
</feature>
<keyword evidence="2" id="KW-1133">Transmembrane helix</keyword>
<dbReference type="InterPro" id="IPR007894">
    <property type="entry name" value="MASE2"/>
</dbReference>
<dbReference type="PROSITE" id="PS50887">
    <property type="entry name" value="GGDEF"/>
    <property type="match status" value="1"/>
</dbReference>
<dbReference type="Pfam" id="PF00990">
    <property type="entry name" value="GGDEF"/>
    <property type="match status" value="1"/>
</dbReference>